<evidence type="ECO:0000256" key="1">
    <source>
        <dbReference type="ARBA" id="ARBA00022801"/>
    </source>
</evidence>
<feature type="transmembrane region" description="Helical" evidence="2">
    <location>
        <begin position="48"/>
        <end position="68"/>
    </location>
</feature>
<dbReference type="Proteomes" id="UP000696485">
    <property type="component" value="Unassembled WGS sequence"/>
</dbReference>
<dbReference type="PANTHER" id="PTHR48081:SF33">
    <property type="entry name" value="KYNURENINE FORMAMIDASE"/>
    <property type="match status" value="1"/>
</dbReference>
<dbReference type="InterPro" id="IPR029058">
    <property type="entry name" value="AB_hydrolase_fold"/>
</dbReference>
<dbReference type="SUPFAM" id="SSF53474">
    <property type="entry name" value="alpha/beta-Hydrolases"/>
    <property type="match status" value="1"/>
</dbReference>
<comment type="caution">
    <text evidence="4">The sequence shown here is derived from an EMBL/GenBank/DDBJ whole genome shotgun (WGS) entry which is preliminary data.</text>
</comment>
<keyword evidence="2" id="KW-0472">Membrane</keyword>
<keyword evidence="5" id="KW-1185">Reference proteome</keyword>
<dbReference type="PANTHER" id="PTHR48081">
    <property type="entry name" value="AB HYDROLASE SUPERFAMILY PROTEIN C4A8.06C"/>
    <property type="match status" value="1"/>
</dbReference>
<feature type="domain" description="BD-FAE-like" evidence="3">
    <location>
        <begin position="128"/>
        <end position="220"/>
    </location>
</feature>
<dbReference type="Gene3D" id="3.40.50.1820">
    <property type="entry name" value="alpha/beta hydrolase"/>
    <property type="match status" value="1"/>
</dbReference>
<dbReference type="Pfam" id="PF20434">
    <property type="entry name" value="BD-FAE"/>
    <property type="match status" value="1"/>
</dbReference>
<dbReference type="InterPro" id="IPR050300">
    <property type="entry name" value="GDXG_lipolytic_enzyme"/>
</dbReference>
<keyword evidence="2" id="KW-1133">Transmembrane helix</keyword>
<dbReference type="EMBL" id="JAAAUY010000806">
    <property type="protein sequence ID" value="KAF9326249.1"/>
    <property type="molecule type" value="Genomic_DNA"/>
</dbReference>
<dbReference type="InterPro" id="IPR049492">
    <property type="entry name" value="BD-FAE-like_dom"/>
</dbReference>
<proteinExistence type="predicted"/>
<protein>
    <recommendedName>
        <fullName evidence="3">BD-FAE-like domain-containing protein</fullName>
    </recommendedName>
</protein>
<feature type="transmembrane region" description="Helical" evidence="2">
    <location>
        <begin position="7"/>
        <end position="28"/>
    </location>
</feature>
<accession>A0A9P5SFM1</accession>
<evidence type="ECO:0000259" key="3">
    <source>
        <dbReference type="Pfam" id="PF20434"/>
    </source>
</evidence>
<name>A0A9P5SFM1_9FUNG</name>
<gene>
    <name evidence="4" type="ORF">BG006_010303</name>
</gene>
<evidence type="ECO:0000313" key="5">
    <source>
        <dbReference type="Proteomes" id="UP000696485"/>
    </source>
</evidence>
<organism evidence="4 5">
    <name type="scientific">Podila minutissima</name>
    <dbReference type="NCBI Taxonomy" id="64525"/>
    <lineage>
        <taxon>Eukaryota</taxon>
        <taxon>Fungi</taxon>
        <taxon>Fungi incertae sedis</taxon>
        <taxon>Mucoromycota</taxon>
        <taxon>Mortierellomycotina</taxon>
        <taxon>Mortierellomycetes</taxon>
        <taxon>Mortierellales</taxon>
        <taxon>Mortierellaceae</taxon>
        <taxon>Podila</taxon>
    </lineage>
</organism>
<evidence type="ECO:0000256" key="2">
    <source>
        <dbReference type="SAM" id="Phobius"/>
    </source>
</evidence>
<keyword evidence="2" id="KW-0812">Transmembrane</keyword>
<sequence length="429" mass="47938">MVILLPFILVIAAVFMYSFAWFVFWSMASPKSLSVMPLHPLKIWKLNKVIIGVIVSNLGLLPIGISLIKYRYFTMRNSTKSSGLLTDIQYQAGRSSNKLDIYIPESVRVMDSRSFRLNGDAKAGLQLRPVIVFIYGGGWASGNKWMYTLVGARLREMGYVVFIPEYSVFPKGTIQDMEQEVRSATQWAFEHCVEYGGDPQRMYLAGHSAGAHLCALAVWNDCIKRTPASLFGGPANISKSPILSSLLQNVPQGQLDNANDVLPRLRGMMLYSGVYDIVEHYKHESMRGVEELSAMSRLMGGTEESFRLWSPRFILQELVDVSASVDKDTTGSQNRQSNLLQHLKSLLPVETLVIHGDNDRTVPVKSSTDLFVEFKALKLGSSTRFQVMEGMGHEEPVVAIMPSIAPKSKFTRPLIQELRQFMEGGKSAI</sequence>
<dbReference type="GO" id="GO:0004061">
    <property type="term" value="F:arylformamidase activity"/>
    <property type="evidence" value="ECO:0007669"/>
    <property type="project" value="TreeGrafter"/>
</dbReference>
<dbReference type="AlphaFoldDB" id="A0A9P5SFM1"/>
<keyword evidence="1" id="KW-0378">Hydrolase</keyword>
<reference evidence="4" key="1">
    <citation type="journal article" date="2020" name="Fungal Divers.">
        <title>Resolving the Mortierellaceae phylogeny through synthesis of multi-gene phylogenetics and phylogenomics.</title>
        <authorList>
            <person name="Vandepol N."/>
            <person name="Liber J."/>
            <person name="Desiro A."/>
            <person name="Na H."/>
            <person name="Kennedy M."/>
            <person name="Barry K."/>
            <person name="Grigoriev I.V."/>
            <person name="Miller A.N."/>
            <person name="O'Donnell K."/>
            <person name="Stajich J.E."/>
            <person name="Bonito G."/>
        </authorList>
    </citation>
    <scope>NUCLEOTIDE SEQUENCE</scope>
    <source>
        <strain evidence="4">NVP1</strain>
    </source>
</reference>
<evidence type="ECO:0000313" key="4">
    <source>
        <dbReference type="EMBL" id="KAF9326249.1"/>
    </source>
</evidence>